<feature type="region of interest" description="Disordered" evidence="1">
    <location>
        <begin position="1123"/>
        <end position="1142"/>
    </location>
</feature>
<evidence type="ECO:0000313" key="4">
    <source>
        <dbReference type="Proteomes" id="UP000644507"/>
    </source>
</evidence>
<reference evidence="3" key="2">
    <citation type="submission" date="2020-09" db="EMBL/GenBank/DDBJ databases">
        <authorList>
            <person name="Sun Q."/>
            <person name="Kim S."/>
        </authorList>
    </citation>
    <scope>NUCLEOTIDE SEQUENCE</scope>
    <source>
        <strain evidence="3">KCTC 12988</strain>
    </source>
</reference>
<evidence type="ECO:0000313" key="3">
    <source>
        <dbReference type="EMBL" id="GHC60181.1"/>
    </source>
</evidence>
<keyword evidence="4" id="KW-1185">Reference proteome</keyword>
<dbReference type="EMBL" id="BMXI01000013">
    <property type="protein sequence ID" value="GHC60181.1"/>
    <property type="molecule type" value="Genomic_DNA"/>
</dbReference>
<feature type="transmembrane region" description="Helical" evidence="2">
    <location>
        <begin position="21"/>
        <end position="45"/>
    </location>
</feature>
<reference evidence="3" key="1">
    <citation type="journal article" date="2014" name="Int. J. Syst. Evol. Microbiol.">
        <title>Complete genome sequence of Corynebacterium casei LMG S-19264T (=DSM 44701T), isolated from a smear-ripened cheese.</title>
        <authorList>
            <consortium name="US DOE Joint Genome Institute (JGI-PGF)"/>
            <person name="Walter F."/>
            <person name="Albersmeier A."/>
            <person name="Kalinowski J."/>
            <person name="Ruckert C."/>
        </authorList>
    </citation>
    <scope>NUCLEOTIDE SEQUENCE</scope>
    <source>
        <strain evidence="3">KCTC 12988</strain>
    </source>
</reference>
<accession>A0A918TRI4</accession>
<feature type="region of interest" description="Disordered" evidence="1">
    <location>
        <begin position="310"/>
        <end position="334"/>
    </location>
</feature>
<dbReference type="AlphaFoldDB" id="A0A918TRI4"/>
<organism evidence="3 4">
    <name type="scientific">Roseibacillus persicicus</name>
    <dbReference type="NCBI Taxonomy" id="454148"/>
    <lineage>
        <taxon>Bacteria</taxon>
        <taxon>Pseudomonadati</taxon>
        <taxon>Verrucomicrobiota</taxon>
        <taxon>Verrucomicrobiia</taxon>
        <taxon>Verrucomicrobiales</taxon>
        <taxon>Verrucomicrobiaceae</taxon>
        <taxon>Roseibacillus</taxon>
    </lineage>
</organism>
<keyword evidence="2" id="KW-0472">Membrane</keyword>
<dbReference type="RefSeq" id="WP_189571370.1">
    <property type="nucleotide sequence ID" value="NZ_BMXI01000013.1"/>
</dbReference>
<name>A0A918TRI4_9BACT</name>
<keyword evidence="2" id="KW-1133">Transmembrane helix</keyword>
<sequence length="1169" mass="127672">MKNSSSNPHQVSGLQSLAAKNGFSLIITVTMMILLSLIAVGLLSLSSLTMRAANADQAQAEARANARLAINMAVAELQLTLGDDRRVTANGSMLRDSGETHALGVWESWSPKLSKNPTDGDINYEGEKNSRFLRWLVSGRDEDLEKADWAQTGDTSGQAMVLFSQENDGFALKGSLVELGDGKGSLAWAVSQENTKAKINVAGPEEADRIGNDDLQAQPRPHVEGDIFKQPDDEWNKRAGRVTSLGQSSLDQDLFSGGNSNQAAADFTTTSAGLLTNVVEGGLKVDMSLGFEMSESDFNAATWSSEGATLPNPFHAGAEGEFNTPGSYQNQRPLYAPLADSGNLDFPKQFWPANVQHNFPVTAVPTFHSLRSYYRIPYHLYQSEEGLTVFERESDHIAATPQSVPRGYYPPPAETVEASQTQMGIRPVMDRIMFLVSGGMNEADELRLIITPVITLWNPYNVALEVEGCVAHAWLDLPYDFQWRTFNPAGRQVSNESMYTSGLMSLQFINQGHGRSVNPYFYAAITADGKPLSESGGGKTISFEPGEVRVFAPAEQTHKNFDVEGSIRDRTVFLRPVDSLDQFSTKGGLSIPTKNFRRNEGFVRKLKNDHSAQLTFQAIPGEDYPFYISLEDATRARGSDPTEEDRGKAIADILMSNFSKTGETVRFESPRVTYSQLSAEPVPIGVIESYHRVASEGVNVQVADLLYTGNPRQPWMNPFITNADFKAGPQYQTRMRSVSSFSGVLQSANGGRSAYYGSSQTPIGGRTHLSFFEIPSAPLLSLAAFQHCDLSSSPYSPANQLANSWASAYVRRDRVSEGALQIDHCYLVNEALWDGFFFSGAAPTLSRSSASGEEGVWDREVAQVQKPVSAILEDFFESPTNASLRNPRMKLANPASASEDGLVESLSEPIGCLKIAGELMVDGAFNVNSTSVASWKAILSGLRGASFEVEGNTTEIASGTTPFPRFRDPVGEANDIWQGFRTLSDNQIETLAEKLVERIRARGPFLSLGEFVNRRVSSDELGLAGVLQEAIDQSSLNEDALVEEFSTRSYSRSARSNISPANTGVGIPGYLTQADVLKPLASIITVRSDTFTVRGYGTSRDRSGRILAQVWAEATVQRYPDFVDSSDDKATPTSELNETNQKFGRRLRVTSFRYLSETEIQGTSPNLSA</sequence>
<dbReference type="Proteomes" id="UP000644507">
    <property type="component" value="Unassembled WGS sequence"/>
</dbReference>
<evidence type="ECO:0000256" key="2">
    <source>
        <dbReference type="SAM" id="Phobius"/>
    </source>
</evidence>
<protein>
    <submittedName>
        <fullName evidence="3">Uncharacterized protein</fullName>
    </submittedName>
</protein>
<evidence type="ECO:0000256" key="1">
    <source>
        <dbReference type="SAM" id="MobiDB-lite"/>
    </source>
</evidence>
<proteinExistence type="predicted"/>
<keyword evidence="2" id="KW-0812">Transmembrane</keyword>
<comment type="caution">
    <text evidence="3">The sequence shown here is derived from an EMBL/GenBank/DDBJ whole genome shotgun (WGS) entry which is preliminary data.</text>
</comment>
<gene>
    <name evidence="3" type="ORF">GCM10007100_29310</name>
</gene>
<feature type="compositionally biased region" description="Polar residues" evidence="1">
    <location>
        <begin position="1131"/>
        <end position="1142"/>
    </location>
</feature>